<dbReference type="EMBL" id="CVRI01000002">
    <property type="protein sequence ID" value="CRK86754.1"/>
    <property type="molecule type" value="Genomic_DNA"/>
</dbReference>
<dbReference type="EMBL" id="CVRI01000064">
    <property type="protein sequence ID" value="CRL05405.1"/>
    <property type="molecule type" value="Genomic_DNA"/>
</dbReference>
<evidence type="ECO:0000313" key="1">
    <source>
        <dbReference type="EMBL" id="CRK86754.1"/>
    </source>
</evidence>
<evidence type="ECO:0000313" key="3">
    <source>
        <dbReference type="Proteomes" id="UP000183832"/>
    </source>
</evidence>
<dbReference type="Proteomes" id="UP000183832">
    <property type="component" value="Unassembled WGS sequence"/>
</dbReference>
<organism evidence="1 3">
    <name type="scientific">Clunio marinus</name>
    <dbReference type="NCBI Taxonomy" id="568069"/>
    <lineage>
        <taxon>Eukaryota</taxon>
        <taxon>Metazoa</taxon>
        <taxon>Ecdysozoa</taxon>
        <taxon>Arthropoda</taxon>
        <taxon>Hexapoda</taxon>
        <taxon>Insecta</taxon>
        <taxon>Pterygota</taxon>
        <taxon>Neoptera</taxon>
        <taxon>Endopterygota</taxon>
        <taxon>Diptera</taxon>
        <taxon>Nematocera</taxon>
        <taxon>Chironomoidea</taxon>
        <taxon>Chironomidae</taxon>
        <taxon>Clunio</taxon>
    </lineage>
</organism>
<sequence>MHAATFSHIVFFSTLTPEGARMKFQNVSELNNFNYSLNLKF</sequence>
<accession>A0A1J1HGS4</accession>
<gene>
    <name evidence="1" type="ORF">CLUMA_CG000586</name>
    <name evidence="2" type="ORF">CLUMA_CG018277</name>
</gene>
<reference evidence="1 3" key="1">
    <citation type="submission" date="2015-04" db="EMBL/GenBank/DDBJ databases">
        <authorList>
            <person name="Syromyatnikov M.Y."/>
            <person name="Popov V.N."/>
        </authorList>
    </citation>
    <scope>NUCLEOTIDE SEQUENCE [LARGE SCALE GENOMIC DNA]</scope>
</reference>
<protein>
    <submittedName>
        <fullName evidence="1">CLUMA_CG000586, isoform A</fullName>
    </submittedName>
    <submittedName>
        <fullName evidence="2">CLUMA_CG018277, isoform A</fullName>
    </submittedName>
</protein>
<dbReference type="AlphaFoldDB" id="A0A1J1HGS4"/>
<keyword evidence="3" id="KW-1185">Reference proteome</keyword>
<proteinExistence type="predicted"/>
<name>A0A1J1HGS4_9DIPT</name>
<evidence type="ECO:0000313" key="2">
    <source>
        <dbReference type="EMBL" id="CRL05405.1"/>
    </source>
</evidence>